<evidence type="ECO:0000313" key="10">
    <source>
        <dbReference type="EMBL" id="JAG53957.1"/>
    </source>
</evidence>
<dbReference type="CDD" id="cd12408">
    <property type="entry name" value="RRM_eIF3G_like"/>
    <property type="match status" value="1"/>
</dbReference>
<dbReference type="GO" id="GO:0001732">
    <property type="term" value="P:formation of cytoplasmic translation initiation complex"/>
    <property type="evidence" value="ECO:0007669"/>
    <property type="project" value="UniProtKB-UniRule"/>
</dbReference>
<dbReference type="CDD" id="cd12933">
    <property type="entry name" value="eIF3G"/>
    <property type="match status" value="1"/>
</dbReference>
<dbReference type="InterPro" id="IPR012677">
    <property type="entry name" value="Nucleotide-bd_a/b_plait_sf"/>
</dbReference>
<dbReference type="Pfam" id="PF00076">
    <property type="entry name" value="RRM_1"/>
    <property type="match status" value="1"/>
</dbReference>
<dbReference type="InterPro" id="IPR017334">
    <property type="entry name" value="eIF3_g"/>
</dbReference>
<dbReference type="InterPro" id="IPR000504">
    <property type="entry name" value="RRM_dom"/>
</dbReference>
<dbReference type="SUPFAM" id="SSF54928">
    <property type="entry name" value="RNA-binding domain, RBD"/>
    <property type="match status" value="1"/>
</dbReference>
<dbReference type="InterPro" id="IPR024675">
    <property type="entry name" value="eIF3g_N"/>
</dbReference>
<dbReference type="SMART" id="SM00360">
    <property type="entry name" value="RRM"/>
    <property type="match status" value="1"/>
</dbReference>
<dbReference type="Pfam" id="PF12353">
    <property type="entry name" value="eIF3g"/>
    <property type="match status" value="1"/>
</dbReference>
<evidence type="ECO:0000259" key="8">
    <source>
        <dbReference type="PROSITE" id="PS50102"/>
    </source>
</evidence>
<comment type="subcellular location">
    <subcellularLocation>
        <location evidence="5">Cytoplasm</location>
    </subcellularLocation>
</comment>
<keyword evidence="2 5" id="KW-0396">Initiation factor</keyword>
<dbReference type="InterPro" id="IPR034240">
    <property type="entry name" value="eIF3G_RRM"/>
</dbReference>
<evidence type="ECO:0000313" key="9">
    <source>
        <dbReference type="EMBL" id="JAG41619.1"/>
    </source>
</evidence>
<dbReference type="GO" id="GO:0016282">
    <property type="term" value="C:eukaryotic 43S preinitiation complex"/>
    <property type="evidence" value="ECO:0007669"/>
    <property type="project" value="UniProtKB-UniRule"/>
</dbReference>
<dbReference type="GO" id="GO:0005852">
    <property type="term" value="C:eukaryotic translation initiation factor 3 complex"/>
    <property type="evidence" value="ECO:0007669"/>
    <property type="project" value="UniProtKB-UniRule"/>
</dbReference>
<dbReference type="EMBL" id="GDHC01012405">
    <property type="protein sequence ID" value="JAQ06224.1"/>
    <property type="molecule type" value="Transcribed_RNA"/>
</dbReference>
<evidence type="ECO:0000313" key="11">
    <source>
        <dbReference type="EMBL" id="JAQ06224.1"/>
    </source>
</evidence>
<keyword evidence="3 6" id="KW-0694">RNA-binding</keyword>
<organism evidence="9">
    <name type="scientific">Lygus hesperus</name>
    <name type="common">Western plant bug</name>
    <dbReference type="NCBI Taxonomy" id="30085"/>
    <lineage>
        <taxon>Eukaryota</taxon>
        <taxon>Metazoa</taxon>
        <taxon>Ecdysozoa</taxon>
        <taxon>Arthropoda</taxon>
        <taxon>Hexapoda</taxon>
        <taxon>Insecta</taxon>
        <taxon>Pterygota</taxon>
        <taxon>Neoptera</taxon>
        <taxon>Paraneoptera</taxon>
        <taxon>Hemiptera</taxon>
        <taxon>Heteroptera</taxon>
        <taxon>Panheteroptera</taxon>
        <taxon>Cimicomorpha</taxon>
        <taxon>Miridae</taxon>
        <taxon>Mirini</taxon>
        <taxon>Lygus</taxon>
    </lineage>
</organism>
<evidence type="ECO:0000256" key="2">
    <source>
        <dbReference type="ARBA" id="ARBA00022540"/>
    </source>
</evidence>
<dbReference type="PANTHER" id="PTHR10352">
    <property type="entry name" value="EUKARYOTIC TRANSLATION INITIATION FACTOR 3 SUBUNIT G"/>
    <property type="match status" value="1"/>
</dbReference>
<dbReference type="PIRSF" id="PIRSF037949">
    <property type="entry name" value="Transl_init_eIF-3_RNA-bind"/>
    <property type="match status" value="1"/>
</dbReference>
<sequence length="286" mass="31874">MPAIEEVKSSWADEVEETSEDLPPISEVRDNGLKIVTEYRRNDEGKKEKIVRTYKTEKRIVSKSVALRKTWKKYGASANDKPGPNPATTIACEDTFMQFITSKEEQDKPDEDVLDKLKAMADKTVKCRTCNGDHWTLKCPYKDTGYVPNKAATPAVDDKIKPPGAGGPIDDKNKPKYIAPNLREGASKRGDSMGGPRHRDDGTAIRLSNLSESTLEVDLEELVKPFGEYSKLYLAKDKNTGMCKGFAYIHFKSRQAAANAIASLDGHGYDHLILTAEWSKPQVQQH</sequence>
<evidence type="ECO:0000256" key="6">
    <source>
        <dbReference type="PROSITE-ProRule" id="PRU00176"/>
    </source>
</evidence>
<name>A0A0A9ZB41_LYGHE</name>
<evidence type="ECO:0000256" key="7">
    <source>
        <dbReference type="SAM" id="MobiDB-lite"/>
    </source>
</evidence>
<comment type="function">
    <text evidence="5">RNA-binding component of the eukaryotic translation initiation factor 3 (eIF-3) complex, which is involved in protein synthesis of a specialized repertoire of mRNAs and, together with other initiation factors, stimulates binding of mRNA and methionyl-tRNAi to the 40S ribosome. The eIF-3 complex specifically targets and initiates translation of a subset of mRNAs involved in cell proliferation. This subunit can bind 18S rRNA.</text>
</comment>
<evidence type="ECO:0000256" key="1">
    <source>
        <dbReference type="ARBA" id="ARBA00022490"/>
    </source>
</evidence>
<feature type="compositionally biased region" description="Basic and acidic residues" evidence="7">
    <location>
        <begin position="185"/>
        <end position="203"/>
    </location>
</feature>
<reference evidence="9" key="2">
    <citation type="submission" date="2014-07" db="EMBL/GenBank/DDBJ databases">
        <authorList>
            <person name="Hull J."/>
        </authorList>
    </citation>
    <scope>NUCLEOTIDE SEQUENCE</scope>
</reference>
<evidence type="ECO:0000256" key="4">
    <source>
        <dbReference type="ARBA" id="ARBA00022917"/>
    </source>
</evidence>
<gene>
    <name evidence="11" type="primary">eIF3-S4-1</name>
    <name evidence="9" type="ORF">CM83_13860</name>
    <name evidence="11" type="ORF">g.9004</name>
</gene>
<dbReference type="GO" id="GO:0033290">
    <property type="term" value="C:eukaryotic 48S preinitiation complex"/>
    <property type="evidence" value="ECO:0007669"/>
    <property type="project" value="UniProtKB-UniRule"/>
</dbReference>
<protein>
    <recommendedName>
        <fullName evidence="5">Eukaryotic translation initiation factor 3 subunit G</fullName>
        <shortName evidence="5">eIF3g</shortName>
    </recommendedName>
    <alternativeName>
        <fullName evidence="5">Eukaryotic translation initiation factor 3 RNA-binding subunit</fullName>
        <shortName evidence="5">eIF-3 RNA-binding subunit</shortName>
    </alternativeName>
    <alternativeName>
        <fullName evidence="5">Eukaryotic translation initiation factor 3 subunit 4</fullName>
    </alternativeName>
</protein>
<reference evidence="10" key="3">
    <citation type="submission" date="2014-09" db="EMBL/GenBank/DDBJ databases">
        <authorList>
            <person name="Magalhaes I.L.F."/>
            <person name="Oliveira U."/>
            <person name="Santos F.R."/>
            <person name="Vidigal T.H.D.A."/>
            <person name="Brescovit A.D."/>
            <person name="Santos A.J."/>
        </authorList>
    </citation>
    <scope>NUCLEOTIDE SEQUENCE</scope>
</reference>
<comment type="subunit">
    <text evidence="5">Component of the eukaryotic translation initiation factor 3 (eIF-3) complex.</text>
</comment>
<dbReference type="InterPro" id="IPR035979">
    <property type="entry name" value="RBD_domain_sf"/>
</dbReference>
<feature type="domain" description="RRM" evidence="8">
    <location>
        <begin position="203"/>
        <end position="281"/>
    </location>
</feature>
<keyword evidence="1 5" id="KW-0963">Cytoplasm</keyword>
<comment type="similarity">
    <text evidence="5">Belongs to the eIF-3 subunit G family.</text>
</comment>
<dbReference type="PROSITE" id="PS50102">
    <property type="entry name" value="RRM"/>
    <property type="match status" value="1"/>
</dbReference>
<dbReference type="AlphaFoldDB" id="A0A0A9ZB41"/>
<keyword evidence="4 5" id="KW-0648">Protein biosynthesis</keyword>
<dbReference type="GO" id="GO:0003743">
    <property type="term" value="F:translation initiation factor activity"/>
    <property type="evidence" value="ECO:0007669"/>
    <property type="project" value="UniProtKB-UniRule"/>
</dbReference>
<evidence type="ECO:0000256" key="3">
    <source>
        <dbReference type="ARBA" id="ARBA00022884"/>
    </source>
</evidence>
<reference evidence="11" key="4">
    <citation type="journal article" date="2016" name="Gigascience">
        <title>De novo construction of an expanded transcriptome assembly for the western tarnished plant bug, Lygus hesperus.</title>
        <authorList>
            <person name="Tassone E.E."/>
            <person name="Geib S.M."/>
            <person name="Hall B."/>
            <person name="Fabrick J.A."/>
            <person name="Brent C.S."/>
            <person name="Hull J.J."/>
        </authorList>
    </citation>
    <scope>NUCLEOTIDE SEQUENCE</scope>
</reference>
<proteinExistence type="inferred from homology"/>
<dbReference type="EMBL" id="GBHO01001985">
    <property type="protein sequence ID" value="JAG41619.1"/>
    <property type="molecule type" value="Transcribed_RNA"/>
</dbReference>
<dbReference type="EMBL" id="GBRD01011867">
    <property type="protein sequence ID" value="JAG53957.1"/>
    <property type="molecule type" value="Transcribed_RNA"/>
</dbReference>
<accession>A0A0A9ZB41</accession>
<feature type="region of interest" description="Disordered" evidence="7">
    <location>
        <begin position="154"/>
        <end position="203"/>
    </location>
</feature>
<feature type="region of interest" description="Disordered" evidence="7">
    <location>
        <begin position="1"/>
        <end position="26"/>
    </location>
</feature>
<reference evidence="9" key="1">
    <citation type="journal article" date="2014" name="PLoS ONE">
        <title>Transcriptome-Based Identification of ABC Transporters in the Western Tarnished Plant Bug Lygus hesperus.</title>
        <authorList>
            <person name="Hull J.J."/>
            <person name="Chaney K."/>
            <person name="Geib S.M."/>
            <person name="Fabrick J.A."/>
            <person name="Brent C.S."/>
            <person name="Walsh D."/>
            <person name="Lavine L.C."/>
        </authorList>
    </citation>
    <scope>NUCLEOTIDE SEQUENCE</scope>
</reference>
<evidence type="ECO:0000256" key="5">
    <source>
        <dbReference type="HAMAP-Rule" id="MF_03006"/>
    </source>
</evidence>
<dbReference type="GO" id="GO:0003723">
    <property type="term" value="F:RNA binding"/>
    <property type="evidence" value="ECO:0007669"/>
    <property type="project" value="UniProtKB-UniRule"/>
</dbReference>
<dbReference type="HAMAP" id="MF_03006">
    <property type="entry name" value="eIF3g"/>
    <property type="match status" value="1"/>
</dbReference>
<dbReference type="Gene3D" id="3.30.70.330">
    <property type="match status" value="1"/>
</dbReference>